<keyword evidence="2" id="KW-0378">Hydrolase</keyword>
<name>A0A1W6JQ75_9CAUD</name>
<dbReference type="SMART" id="SM00507">
    <property type="entry name" value="HNHc"/>
    <property type="match status" value="1"/>
</dbReference>
<evidence type="ECO:0000313" key="5">
    <source>
        <dbReference type="Proteomes" id="UP000224518"/>
    </source>
</evidence>
<dbReference type="InterPro" id="IPR003615">
    <property type="entry name" value="HNH_nuc"/>
</dbReference>
<evidence type="ECO:0000256" key="2">
    <source>
        <dbReference type="ARBA" id="ARBA00022801"/>
    </source>
</evidence>
<reference evidence="4 5" key="1">
    <citation type="submission" date="2017-02" db="EMBL/GenBank/DDBJ databases">
        <title>Analysis of active prophages from bacterial high-throughput sequencing data.</title>
        <authorList>
            <person name="Sun Q."/>
            <person name="Zhang X."/>
            <person name="Xing S."/>
            <person name="Tong Y.-G."/>
        </authorList>
    </citation>
    <scope>NUCLEOTIDE SEQUENCE [LARGE SCALE GENOMIC DNA]</scope>
</reference>
<dbReference type="InterPro" id="IPR002711">
    <property type="entry name" value="HNH"/>
</dbReference>
<dbReference type="PANTHER" id="PTHR41286">
    <property type="entry name" value="HNH NUCLEASE YAJD-RELATED"/>
    <property type="match status" value="1"/>
</dbReference>
<feature type="domain" description="HNH nuclease" evidence="3">
    <location>
        <begin position="158"/>
        <end position="221"/>
    </location>
</feature>
<evidence type="ECO:0000259" key="3">
    <source>
        <dbReference type="SMART" id="SM00507"/>
    </source>
</evidence>
<dbReference type="GO" id="GO:0016787">
    <property type="term" value="F:hydrolase activity"/>
    <property type="evidence" value="ECO:0007669"/>
    <property type="project" value="UniProtKB-KW"/>
</dbReference>
<dbReference type="CDD" id="cd00085">
    <property type="entry name" value="HNHc"/>
    <property type="match status" value="1"/>
</dbReference>
<proteinExistence type="predicted"/>
<dbReference type="GO" id="GO:0003676">
    <property type="term" value="F:nucleic acid binding"/>
    <property type="evidence" value="ECO:0007669"/>
    <property type="project" value="InterPro"/>
</dbReference>
<sequence length="244" mass="29013">MKLVIVYGAPMSGKTTYVNEQLTNEDIVYDYDALAKTITNSEYQQYNDNAHNLLLTLRDSMIDYAKWNDKGTMYIITTFLSKVILNRLKTLSIEAKYIKMDVDINTCLKRLYETDRHDAHEVEEVIHDWYARHDNKPASDRVVDKETMRFYKSKAWRDTRLQVLKRDNYECQHCKAQGKVTTIDKSKHKSLDVDHIKELDTHPNLAYDMDNLVTLCVSCHNRKHNRNYNRWNRKPNKWDGDEKW</sequence>
<dbReference type="PANTHER" id="PTHR41286:SF1">
    <property type="entry name" value="HNH NUCLEASE YAJD-RELATED"/>
    <property type="match status" value="1"/>
</dbReference>
<accession>A0A1W6JQ75</accession>
<evidence type="ECO:0000313" key="4">
    <source>
        <dbReference type="EMBL" id="ARM68372.1"/>
    </source>
</evidence>
<organism evidence="4 5">
    <name type="scientific">Staphylococcus virus IME1354_01</name>
    <dbReference type="NCBI Taxonomy" id="3070820"/>
    <lineage>
        <taxon>Viruses</taxon>
        <taxon>Duplodnaviria</taxon>
        <taxon>Heunggongvirae</taxon>
        <taxon>Uroviricota</taxon>
        <taxon>Caudoviricetes</taxon>
        <taxon>Zhangqianvirus</taxon>
        <taxon>Zhangqianvirus IME1354</taxon>
    </lineage>
</organism>
<keyword evidence="5" id="KW-1185">Reference proteome</keyword>
<dbReference type="Pfam" id="PF01844">
    <property type="entry name" value="HNH"/>
    <property type="match status" value="1"/>
</dbReference>
<dbReference type="Gene3D" id="3.40.50.300">
    <property type="entry name" value="P-loop containing nucleotide triphosphate hydrolases"/>
    <property type="match status" value="1"/>
</dbReference>
<dbReference type="RefSeq" id="YP_010648364.1">
    <property type="nucleotide sequence ID" value="NC_070727.1"/>
</dbReference>
<dbReference type="EMBL" id="KY653126">
    <property type="protein sequence ID" value="ARM68372.1"/>
    <property type="molecule type" value="Genomic_DNA"/>
</dbReference>
<dbReference type="GO" id="GO:0008270">
    <property type="term" value="F:zinc ion binding"/>
    <property type="evidence" value="ECO:0007669"/>
    <property type="project" value="InterPro"/>
</dbReference>
<dbReference type="InterPro" id="IPR027417">
    <property type="entry name" value="P-loop_NTPase"/>
</dbReference>
<dbReference type="Gene3D" id="1.10.30.50">
    <property type="match status" value="1"/>
</dbReference>
<keyword evidence="1" id="KW-0540">Nuclease</keyword>
<dbReference type="SUPFAM" id="SSF52540">
    <property type="entry name" value="P-loop containing nucleoside triphosphate hydrolases"/>
    <property type="match status" value="1"/>
</dbReference>
<dbReference type="GeneID" id="77923802"/>
<evidence type="ECO:0000256" key="1">
    <source>
        <dbReference type="ARBA" id="ARBA00022722"/>
    </source>
</evidence>
<dbReference type="Proteomes" id="UP000224518">
    <property type="component" value="Segment"/>
</dbReference>
<dbReference type="KEGG" id="vg:77923802"/>
<protein>
    <recommendedName>
        <fullName evidence="3">HNH nuclease domain-containing protein</fullName>
    </recommendedName>
</protein>
<dbReference type="GO" id="GO:0004519">
    <property type="term" value="F:endonuclease activity"/>
    <property type="evidence" value="ECO:0007669"/>
    <property type="project" value="InterPro"/>
</dbReference>